<reference evidence="3 4" key="1">
    <citation type="submission" date="2016-11" db="EMBL/GenBank/DDBJ databases">
        <authorList>
            <person name="Varghese N."/>
            <person name="Submissions S."/>
        </authorList>
    </citation>
    <scope>NUCLEOTIDE SEQUENCE [LARGE SCALE GENOMIC DNA]</scope>
    <source>
        <strain evidence="3 4">CGMCC 1.12174</strain>
        <strain evidence="2 5">DSM 26351</strain>
    </source>
</reference>
<comment type="caution">
    <text evidence="3">The sequence shown here is derived from an EMBL/GenBank/DDBJ whole genome shotgun (WGS) entry which is preliminary data.</text>
</comment>
<dbReference type="PANTHER" id="PTHR30437:SF4">
    <property type="entry name" value="TRANSCRIPTION ELONGATION FACTOR GREA"/>
    <property type="match status" value="1"/>
</dbReference>
<dbReference type="SUPFAM" id="SSF54534">
    <property type="entry name" value="FKBP-like"/>
    <property type="match status" value="1"/>
</dbReference>
<protein>
    <submittedName>
        <fullName evidence="3">Regulator of nucleoside diphosphate kinase</fullName>
    </submittedName>
</protein>
<proteinExistence type="predicted"/>
<keyword evidence="5" id="KW-1185">Reference proteome</keyword>
<dbReference type="AlphaFoldDB" id="A0A1M6X3G4"/>
<keyword evidence="3" id="KW-0418">Kinase</keyword>
<sequence length="149" mass="16617">MKYGSLILEKNDFLMTRKFMKQNCIWEDYIHTGVLEILDLNLNNAVVLDEGQMPSDIVRLYSEVTLVGSSDHQDSFRLVPPGEEDATTNQISVTSSLGASLIGFSKGDRITYGLPGSKISFTIEKVKQGRQKVKLSISDGDMQKMVPEQ</sequence>
<evidence type="ECO:0000313" key="4">
    <source>
        <dbReference type="Proteomes" id="UP000184031"/>
    </source>
</evidence>
<evidence type="ECO:0000313" key="5">
    <source>
        <dbReference type="Proteomes" id="UP000198940"/>
    </source>
</evidence>
<dbReference type="EMBL" id="FOKU01000004">
    <property type="protein sequence ID" value="SFB98269.1"/>
    <property type="molecule type" value="Genomic_DNA"/>
</dbReference>
<keyword evidence="3" id="KW-0808">Transferase</keyword>
<organism evidence="3 4">
    <name type="scientific">Flagellimonas taeanensis</name>
    <dbReference type="NCBI Taxonomy" id="1005926"/>
    <lineage>
        <taxon>Bacteria</taxon>
        <taxon>Pseudomonadati</taxon>
        <taxon>Bacteroidota</taxon>
        <taxon>Flavobacteriia</taxon>
        <taxon>Flavobacteriales</taxon>
        <taxon>Flavobacteriaceae</taxon>
        <taxon>Flagellimonas</taxon>
    </lineage>
</organism>
<evidence type="ECO:0000259" key="1">
    <source>
        <dbReference type="Pfam" id="PF01272"/>
    </source>
</evidence>
<dbReference type="STRING" id="1055723.SAMN05216293_2420"/>
<dbReference type="Pfam" id="PF01272">
    <property type="entry name" value="GreA_GreB"/>
    <property type="match status" value="1"/>
</dbReference>
<dbReference type="GO" id="GO:0006354">
    <property type="term" value="P:DNA-templated transcription elongation"/>
    <property type="evidence" value="ECO:0007669"/>
    <property type="project" value="TreeGrafter"/>
</dbReference>
<dbReference type="GO" id="GO:0070063">
    <property type="term" value="F:RNA polymerase binding"/>
    <property type="evidence" value="ECO:0007669"/>
    <property type="project" value="InterPro"/>
</dbReference>
<dbReference type="PANTHER" id="PTHR30437">
    <property type="entry name" value="TRANSCRIPTION ELONGATION FACTOR GREA"/>
    <property type="match status" value="1"/>
</dbReference>
<name>A0A1M6X3G4_9FLAO</name>
<gene>
    <name evidence="2" type="ORF">SAMN04487891_104180</name>
    <name evidence="3" type="ORF">SAMN05216293_2420</name>
</gene>
<dbReference type="InterPro" id="IPR023459">
    <property type="entry name" value="Tscrpt_elong_fac_GreA/B_fam"/>
</dbReference>
<dbReference type="InterPro" id="IPR001437">
    <property type="entry name" value="Tscrpt_elong_fac_GreA/B_C"/>
</dbReference>
<dbReference type="OrthoDB" id="1433751at2"/>
<feature type="domain" description="Transcription elongation factor GreA/GreB C-terminal" evidence="1">
    <location>
        <begin position="54"/>
        <end position="127"/>
    </location>
</feature>
<evidence type="ECO:0000313" key="3">
    <source>
        <dbReference type="EMBL" id="SHL00345.1"/>
    </source>
</evidence>
<dbReference type="InterPro" id="IPR036953">
    <property type="entry name" value="GreA/GreB_C_sf"/>
</dbReference>
<dbReference type="Proteomes" id="UP000198940">
    <property type="component" value="Unassembled WGS sequence"/>
</dbReference>
<dbReference type="Gene3D" id="3.10.50.30">
    <property type="entry name" value="Transcription elongation factor, GreA/GreB, C-terminal domain"/>
    <property type="match status" value="1"/>
</dbReference>
<accession>A0A1M6X3G4</accession>
<evidence type="ECO:0000313" key="2">
    <source>
        <dbReference type="EMBL" id="SFB98269.1"/>
    </source>
</evidence>
<dbReference type="GO" id="GO:0016301">
    <property type="term" value="F:kinase activity"/>
    <property type="evidence" value="ECO:0007669"/>
    <property type="project" value="UniProtKB-KW"/>
</dbReference>
<dbReference type="EMBL" id="FRAT01000006">
    <property type="protein sequence ID" value="SHL00345.1"/>
    <property type="molecule type" value="Genomic_DNA"/>
</dbReference>
<dbReference type="GO" id="GO:0003677">
    <property type="term" value="F:DNA binding"/>
    <property type="evidence" value="ECO:0007669"/>
    <property type="project" value="InterPro"/>
</dbReference>
<dbReference type="Proteomes" id="UP000184031">
    <property type="component" value="Unassembled WGS sequence"/>
</dbReference>
<dbReference type="RefSeq" id="WP_072880132.1">
    <property type="nucleotide sequence ID" value="NZ_FOKU01000004.1"/>
</dbReference>
<dbReference type="GO" id="GO:0032784">
    <property type="term" value="P:regulation of DNA-templated transcription elongation"/>
    <property type="evidence" value="ECO:0007669"/>
    <property type="project" value="InterPro"/>
</dbReference>